<feature type="compositionally biased region" description="Polar residues" evidence="10">
    <location>
        <begin position="1"/>
        <end position="15"/>
    </location>
</feature>
<dbReference type="EMBL" id="CP090167">
    <property type="protein sequence ID" value="UJO18300.1"/>
    <property type="molecule type" value="Genomic_DNA"/>
</dbReference>
<dbReference type="Proteomes" id="UP000756132">
    <property type="component" value="Chromosome 5"/>
</dbReference>
<dbReference type="GO" id="GO:0004497">
    <property type="term" value="F:monooxygenase activity"/>
    <property type="evidence" value="ECO:0007669"/>
    <property type="project" value="UniProtKB-KW"/>
</dbReference>
<protein>
    <submittedName>
        <fullName evidence="12">Cytochrome P450 monooxygenase adrA</fullName>
    </submittedName>
</protein>
<sequence>MEDTYLQTNASSPRHQSGHAPQRGLLFQQMGDYSSLGLTTNVTLTVVLILLVSLSSSARNLFRKRQYPTVNKEPWDPWLKKAKANYRDHAKELIQQGFEKFGGEPFWLETDNGPQLILPAEMMEAVNKASTLSFDAYNFKFFLSQYDTFKQFKGEPRGTELFQEALMKGLTRSLPKFTSILSDEMSSCLEDNWGNSEEWHEVSPRTDILSWVSRLSSRIFAGPVLCRNEDWLRISRDYTVDVFQAVMDVKEWPRVLQWPVERFSQKCRKVRAEHAMAHKILGPILAAREEEHTRAAQEGRSPDVPDDAFEWFRTAAIAKGIKIKNVEVQIGLSLAAIHTTSDLITQAVVNLCKYPEVLPALREEAVDVLSKYGWQKLALTEVRLLDSFLKETQRVKPIGVTTRHVIATKDVTLPGGIRIRKGEMAAVSSHRMWSEAAYEQPKIFDAARFFKRRENPKLRNNSLLVSTSPDHMAFSHGKHACPGRFFAANEAKIALLHLLLKYDFKVDEKENTDWLEMGEQMIVNPFFKISVRRRKEEIDLDSLKTEPA</sequence>
<keyword evidence="13" id="KW-1185">Reference proteome</keyword>
<dbReference type="GO" id="GO:0020037">
    <property type="term" value="F:heme binding"/>
    <property type="evidence" value="ECO:0007669"/>
    <property type="project" value="InterPro"/>
</dbReference>
<comment type="similarity">
    <text evidence="2 9">Belongs to the cytochrome P450 family.</text>
</comment>
<reference evidence="12" key="1">
    <citation type="submission" date="2021-12" db="EMBL/GenBank/DDBJ databases">
        <authorList>
            <person name="Zaccaron A."/>
            <person name="Stergiopoulos I."/>
        </authorList>
    </citation>
    <scope>NUCLEOTIDE SEQUENCE</scope>
    <source>
        <strain evidence="12">Race5_Kim</strain>
    </source>
</reference>
<dbReference type="InterPro" id="IPR036396">
    <property type="entry name" value="Cyt_P450_sf"/>
</dbReference>
<dbReference type="PROSITE" id="PS00086">
    <property type="entry name" value="CYTOCHROME_P450"/>
    <property type="match status" value="1"/>
</dbReference>
<dbReference type="CDD" id="cd11041">
    <property type="entry name" value="CYP503A1-like"/>
    <property type="match status" value="1"/>
</dbReference>
<dbReference type="PANTHER" id="PTHR46206:SF2">
    <property type="entry name" value="CYTOCHROME P450 MONOOXYGENASE AUSG-RELATED"/>
    <property type="match status" value="1"/>
</dbReference>
<evidence type="ECO:0000256" key="6">
    <source>
        <dbReference type="ARBA" id="ARBA00023004"/>
    </source>
</evidence>
<evidence type="ECO:0000256" key="2">
    <source>
        <dbReference type="ARBA" id="ARBA00010617"/>
    </source>
</evidence>
<dbReference type="GO" id="GO:0016705">
    <property type="term" value="F:oxidoreductase activity, acting on paired donors, with incorporation or reduction of molecular oxygen"/>
    <property type="evidence" value="ECO:0007669"/>
    <property type="project" value="InterPro"/>
</dbReference>
<dbReference type="PANTHER" id="PTHR46206">
    <property type="entry name" value="CYTOCHROME P450"/>
    <property type="match status" value="1"/>
</dbReference>
<evidence type="ECO:0000256" key="7">
    <source>
        <dbReference type="ARBA" id="ARBA00023033"/>
    </source>
</evidence>
<name>A0A9Q8P9H5_PASFU</name>
<evidence type="ECO:0000313" key="12">
    <source>
        <dbReference type="EMBL" id="UJO18300.1"/>
    </source>
</evidence>
<reference evidence="12" key="2">
    <citation type="journal article" date="2022" name="Microb. Genom.">
        <title>A chromosome-scale genome assembly of the tomato pathogen Cladosporium fulvum reveals a compartmentalized genome architecture and the presence of a dispensable chromosome.</title>
        <authorList>
            <person name="Zaccaron A.Z."/>
            <person name="Chen L.H."/>
            <person name="Samaras A."/>
            <person name="Stergiopoulos I."/>
        </authorList>
    </citation>
    <scope>NUCLEOTIDE SEQUENCE</scope>
    <source>
        <strain evidence="12">Race5_Kim</strain>
    </source>
</reference>
<keyword evidence="11" id="KW-0472">Membrane</keyword>
<keyword evidence="11" id="KW-1133">Transmembrane helix</keyword>
<dbReference type="GeneID" id="71985526"/>
<feature type="binding site" description="axial binding residue" evidence="8">
    <location>
        <position position="481"/>
    </location>
    <ligand>
        <name>heme</name>
        <dbReference type="ChEBI" id="CHEBI:30413"/>
    </ligand>
    <ligandPart>
        <name>Fe</name>
        <dbReference type="ChEBI" id="CHEBI:18248"/>
    </ligandPart>
</feature>
<dbReference type="Gene3D" id="1.10.630.10">
    <property type="entry name" value="Cytochrome P450"/>
    <property type="match status" value="1"/>
</dbReference>
<dbReference type="Pfam" id="PF00067">
    <property type="entry name" value="p450"/>
    <property type="match status" value="1"/>
</dbReference>
<evidence type="ECO:0000256" key="9">
    <source>
        <dbReference type="RuleBase" id="RU000461"/>
    </source>
</evidence>
<organism evidence="12 13">
    <name type="scientific">Passalora fulva</name>
    <name type="common">Tomato leaf mold</name>
    <name type="synonym">Cladosporium fulvum</name>
    <dbReference type="NCBI Taxonomy" id="5499"/>
    <lineage>
        <taxon>Eukaryota</taxon>
        <taxon>Fungi</taxon>
        <taxon>Dikarya</taxon>
        <taxon>Ascomycota</taxon>
        <taxon>Pezizomycotina</taxon>
        <taxon>Dothideomycetes</taxon>
        <taxon>Dothideomycetidae</taxon>
        <taxon>Mycosphaerellales</taxon>
        <taxon>Mycosphaerellaceae</taxon>
        <taxon>Fulvia</taxon>
    </lineage>
</organism>
<evidence type="ECO:0000256" key="8">
    <source>
        <dbReference type="PIRSR" id="PIRSR602403-1"/>
    </source>
</evidence>
<keyword evidence="5 9" id="KW-0560">Oxidoreductase</keyword>
<dbReference type="InterPro" id="IPR001128">
    <property type="entry name" value="Cyt_P450"/>
</dbReference>
<keyword evidence="11" id="KW-0812">Transmembrane</keyword>
<keyword evidence="7 9" id="KW-0503">Monooxygenase</keyword>
<dbReference type="KEGG" id="ffu:CLAFUR5_05648"/>
<dbReference type="InterPro" id="IPR002403">
    <property type="entry name" value="Cyt_P450_E_grp-IV"/>
</dbReference>
<evidence type="ECO:0000256" key="11">
    <source>
        <dbReference type="SAM" id="Phobius"/>
    </source>
</evidence>
<evidence type="ECO:0000256" key="10">
    <source>
        <dbReference type="SAM" id="MobiDB-lite"/>
    </source>
</evidence>
<dbReference type="AlphaFoldDB" id="A0A9Q8P9H5"/>
<dbReference type="SUPFAM" id="SSF48264">
    <property type="entry name" value="Cytochrome P450"/>
    <property type="match status" value="1"/>
</dbReference>
<keyword evidence="3 8" id="KW-0349">Heme</keyword>
<evidence type="ECO:0000256" key="5">
    <source>
        <dbReference type="ARBA" id="ARBA00023002"/>
    </source>
</evidence>
<evidence type="ECO:0000256" key="3">
    <source>
        <dbReference type="ARBA" id="ARBA00022617"/>
    </source>
</evidence>
<dbReference type="OrthoDB" id="1844152at2759"/>
<comment type="cofactor">
    <cofactor evidence="1 8">
        <name>heme</name>
        <dbReference type="ChEBI" id="CHEBI:30413"/>
    </cofactor>
</comment>
<feature type="transmembrane region" description="Helical" evidence="11">
    <location>
        <begin position="33"/>
        <end position="54"/>
    </location>
</feature>
<dbReference type="PRINTS" id="PR00465">
    <property type="entry name" value="EP450IV"/>
</dbReference>
<keyword evidence="6 8" id="KW-0408">Iron</keyword>
<gene>
    <name evidence="12" type="ORF">CLAFUR5_05648</name>
</gene>
<evidence type="ECO:0000313" key="13">
    <source>
        <dbReference type="Proteomes" id="UP000756132"/>
    </source>
</evidence>
<proteinExistence type="inferred from homology"/>
<evidence type="ECO:0000256" key="4">
    <source>
        <dbReference type="ARBA" id="ARBA00022723"/>
    </source>
</evidence>
<dbReference type="GO" id="GO:0005506">
    <property type="term" value="F:iron ion binding"/>
    <property type="evidence" value="ECO:0007669"/>
    <property type="project" value="InterPro"/>
</dbReference>
<dbReference type="OMA" id="HITINYA"/>
<feature type="region of interest" description="Disordered" evidence="10">
    <location>
        <begin position="1"/>
        <end position="20"/>
    </location>
</feature>
<evidence type="ECO:0000256" key="1">
    <source>
        <dbReference type="ARBA" id="ARBA00001971"/>
    </source>
</evidence>
<dbReference type="InterPro" id="IPR017972">
    <property type="entry name" value="Cyt_P450_CS"/>
</dbReference>
<accession>A0A9Q8P9H5</accession>
<keyword evidence="4 8" id="KW-0479">Metal-binding</keyword>
<dbReference type="RefSeq" id="XP_047762666.1">
    <property type="nucleotide sequence ID" value="XM_047904796.1"/>
</dbReference>